<dbReference type="VEuPathDB" id="FungiDB:PPTG_24446"/>
<protein>
    <submittedName>
        <fullName evidence="2">Uncharacterized protein</fullName>
    </submittedName>
</protein>
<reference evidence="3" key="1">
    <citation type="submission" date="2011-12" db="EMBL/GenBank/DDBJ databases">
        <authorList>
            <consortium name="The Broad Institute Genome Sequencing Platform"/>
            <person name="Russ C."/>
            <person name="Tyler B."/>
            <person name="Panabieres F."/>
            <person name="Shan W."/>
            <person name="Tripathy S."/>
            <person name="Grunwald N."/>
            <person name="Machado M."/>
            <person name="Young S.K."/>
            <person name="Zeng Q."/>
            <person name="Gargeya S."/>
            <person name="Fitzgerald M."/>
            <person name="Haas B."/>
            <person name="Abouelleil A."/>
            <person name="Alvarado L."/>
            <person name="Arachchi H.M."/>
            <person name="Berlin A."/>
            <person name="Chapman S.B."/>
            <person name="Gearin G."/>
            <person name="Goldberg J."/>
            <person name="Griggs A."/>
            <person name="Gujja S."/>
            <person name="Hansen M."/>
            <person name="Heiman D."/>
            <person name="Howarth C."/>
            <person name="Larimer J."/>
            <person name="Lui A."/>
            <person name="MacDonald P.J.P."/>
            <person name="McCowen C."/>
            <person name="Montmayeur A."/>
            <person name="Murphy C."/>
            <person name="Neiman D."/>
            <person name="Pearson M."/>
            <person name="Priest M."/>
            <person name="Roberts A."/>
            <person name="Saif S."/>
            <person name="Shea T."/>
            <person name="Sisk P."/>
            <person name="Stolte C."/>
            <person name="Sykes S."/>
            <person name="Wortman J."/>
            <person name="Nusbaum C."/>
            <person name="Birren B."/>
        </authorList>
    </citation>
    <scope>NUCLEOTIDE SEQUENCE [LARGE SCALE GENOMIC DNA]</scope>
    <source>
        <strain evidence="3">INRA-310</strain>
    </source>
</reference>
<reference evidence="2 3" key="2">
    <citation type="submission" date="2013-11" db="EMBL/GenBank/DDBJ databases">
        <title>The Genome Sequence of Phytophthora parasitica INRA-310.</title>
        <authorList>
            <consortium name="The Broad Institute Genomics Platform"/>
            <person name="Russ C."/>
            <person name="Tyler B."/>
            <person name="Panabieres F."/>
            <person name="Shan W."/>
            <person name="Tripathy S."/>
            <person name="Grunwald N."/>
            <person name="Machado M."/>
            <person name="Johnson C.S."/>
            <person name="Arredondo F."/>
            <person name="Hong C."/>
            <person name="Coffey M."/>
            <person name="Young S.K."/>
            <person name="Zeng Q."/>
            <person name="Gargeya S."/>
            <person name="Fitzgerald M."/>
            <person name="Abouelleil A."/>
            <person name="Alvarado L."/>
            <person name="Chapman S.B."/>
            <person name="Gainer-Dewar J."/>
            <person name="Goldberg J."/>
            <person name="Griggs A."/>
            <person name="Gujja S."/>
            <person name="Hansen M."/>
            <person name="Howarth C."/>
            <person name="Imamovic A."/>
            <person name="Ireland A."/>
            <person name="Larimer J."/>
            <person name="McCowan C."/>
            <person name="Murphy C."/>
            <person name="Pearson M."/>
            <person name="Poon T.W."/>
            <person name="Priest M."/>
            <person name="Roberts A."/>
            <person name="Saif S."/>
            <person name="Shea T."/>
            <person name="Sykes S."/>
            <person name="Wortman J."/>
            <person name="Nusbaum C."/>
            <person name="Birren B."/>
        </authorList>
    </citation>
    <scope>NUCLEOTIDE SEQUENCE [LARGE SCALE GENOMIC DNA]</scope>
    <source>
        <strain evidence="2 3">INRA-310</strain>
    </source>
</reference>
<gene>
    <name evidence="2" type="ORF">PPTG_24446</name>
</gene>
<evidence type="ECO:0000313" key="2">
    <source>
        <dbReference type="EMBL" id="ETM99276.1"/>
    </source>
</evidence>
<feature type="region of interest" description="Disordered" evidence="1">
    <location>
        <begin position="1"/>
        <end position="29"/>
    </location>
</feature>
<dbReference type="PANTHER" id="PTHR34724">
    <property type="entry name" value="OS12G0596101 PROTEIN"/>
    <property type="match status" value="1"/>
</dbReference>
<dbReference type="Proteomes" id="UP000018817">
    <property type="component" value="Unassembled WGS sequence"/>
</dbReference>
<dbReference type="RefSeq" id="XP_008915446.1">
    <property type="nucleotide sequence ID" value="XM_008917198.1"/>
</dbReference>
<evidence type="ECO:0000313" key="3">
    <source>
        <dbReference type="Proteomes" id="UP000018817"/>
    </source>
</evidence>
<evidence type="ECO:0000256" key="1">
    <source>
        <dbReference type="SAM" id="MobiDB-lite"/>
    </source>
</evidence>
<dbReference type="GeneID" id="20193045"/>
<dbReference type="PANTHER" id="PTHR34724:SF2">
    <property type="entry name" value="OS12G0596101 PROTEIN"/>
    <property type="match status" value="1"/>
</dbReference>
<dbReference type="OMA" id="MCIKVEC"/>
<proteinExistence type="predicted"/>
<organism evidence="2 3">
    <name type="scientific">Phytophthora nicotianae (strain INRA-310)</name>
    <name type="common">Phytophthora parasitica</name>
    <dbReference type="NCBI Taxonomy" id="761204"/>
    <lineage>
        <taxon>Eukaryota</taxon>
        <taxon>Sar</taxon>
        <taxon>Stramenopiles</taxon>
        <taxon>Oomycota</taxon>
        <taxon>Peronosporomycetes</taxon>
        <taxon>Peronosporales</taxon>
        <taxon>Peronosporaceae</taxon>
        <taxon>Phytophthora</taxon>
    </lineage>
</organism>
<sequence>MRACNTPEIHAHQSGTQPTSGTPTDHSRIYRFKRKPKKKNKLQAAMCIKVECPTCHKATWKGCGQHIDAALVGVKEEERCPNWKTGKHEST</sequence>
<name>W2PEM3_PHYN3</name>
<accession>W2PEM3</accession>
<feature type="compositionally biased region" description="Polar residues" evidence="1">
    <location>
        <begin position="13"/>
        <end position="24"/>
    </location>
</feature>
<dbReference type="AlphaFoldDB" id="W2PEM3"/>
<dbReference type="EMBL" id="KI669655">
    <property type="protein sequence ID" value="ETM99276.1"/>
    <property type="molecule type" value="Genomic_DNA"/>
</dbReference>